<keyword evidence="3" id="KW-1185">Reference proteome</keyword>
<evidence type="ECO:0000313" key="2">
    <source>
        <dbReference type="EMBL" id="MCP1340228.1"/>
    </source>
</evidence>
<evidence type="ECO:0000256" key="1">
    <source>
        <dbReference type="SAM" id="Phobius"/>
    </source>
</evidence>
<proteinExistence type="predicted"/>
<dbReference type="Proteomes" id="UP001139474">
    <property type="component" value="Unassembled WGS sequence"/>
</dbReference>
<comment type="caution">
    <text evidence="2">The sequence shown here is derived from an EMBL/GenBank/DDBJ whole genome shotgun (WGS) entry which is preliminary data.</text>
</comment>
<dbReference type="AlphaFoldDB" id="A0A9X2JSV2"/>
<name>A0A9X2JSV2_9GAMM</name>
<keyword evidence="1" id="KW-0812">Transmembrane</keyword>
<reference evidence="2" key="1">
    <citation type="submission" date="2022-06" db="EMBL/GenBank/DDBJ databases">
        <title>Idiomarina rhizosphaerae M1R2S28.</title>
        <authorList>
            <person name="Sun J.-Q."/>
            <person name="Li L.-F."/>
        </authorList>
    </citation>
    <scope>NUCLEOTIDE SEQUENCE</scope>
    <source>
        <strain evidence="2">M1R2S28</strain>
    </source>
</reference>
<keyword evidence="1" id="KW-1133">Transmembrane helix</keyword>
<protein>
    <submittedName>
        <fullName evidence="2">Uncharacterized protein</fullName>
    </submittedName>
</protein>
<evidence type="ECO:0000313" key="3">
    <source>
        <dbReference type="Proteomes" id="UP001139474"/>
    </source>
</evidence>
<sequence>MLKQILIWLGASAVTLLVIFVSVVVYQYTAMEPELPHEDECDIRQLETSKDGALEVHSYWCERGEKQSWQGHEIWLHEPQPDKWERIMTTEHDGCIKLELADQRLEINHDGKRGDMFLVEPVFLFNDAQGVSQSLSVQVSTRGDAVCSGSGE</sequence>
<accession>A0A9X2JSV2</accession>
<dbReference type="RefSeq" id="WP_253620082.1">
    <property type="nucleotide sequence ID" value="NZ_JAMZDE010000008.1"/>
</dbReference>
<gene>
    <name evidence="2" type="ORF">NJR55_11580</name>
</gene>
<feature type="transmembrane region" description="Helical" evidence="1">
    <location>
        <begin position="6"/>
        <end position="26"/>
    </location>
</feature>
<organism evidence="2 3">
    <name type="scientific">Idiomarina rhizosphaerae</name>
    <dbReference type="NCBI Taxonomy" id="2961572"/>
    <lineage>
        <taxon>Bacteria</taxon>
        <taxon>Pseudomonadati</taxon>
        <taxon>Pseudomonadota</taxon>
        <taxon>Gammaproteobacteria</taxon>
        <taxon>Alteromonadales</taxon>
        <taxon>Idiomarinaceae</taxon>
        <taxon>Idiomarina</taxon>
    </lineage>
</organism>
<dbReference type="EMBL" id="JAMZDE010000008">
    <property type="protein sequence ID" value="MCP1340228.1"/>
    <property type="molecule type" value="Genomic_DNA"/>
</dbReference>
<keyword evidence="1" id="KW-0472">Membrane</keyword>